<name>A0A0D3K9G8_EMIH1</name>
<proteinExistence type="predicted"/>
<reference evidence="2" key="2">
    <citation type="submission" date="2024-10" db="UniProtKB">
        <authorList>
            <consortium name="EnsemblProtists"/>
        </authorList>
    </citation>
    <scope>IDENTIFICATION</scope>
</reference>
<keyword evidence="1" id="KW-0812">Transmembrane</keyword>
<dbReference type="Proteomes" id="UP000013827">
    <property type="component" value="Unassembled WGS sequence"/>
</dbReference>
<evidence type="ECO:0000313" key="2">
    <source>
        <dbReference type="EnsemblProtists" id="EOD32403"/>
    </source>
</evidence>
<accession>A0A0D3K9G8</accession>
<dbReference type="EnsemblProtists" id="EOD32403">
    <property type="protein sequence ID" value="EOD32403"/>
    <property type="gene ID" value="EMIHUDRAFT_364592"/>
</dbReference>
<dbReference type="HOGENOM" id="CLU_2163207_0_0_1"/>
<feature type="transmembrane region" description="Helical" evidence="1">
    <location>
        <begin position="55"/>
        <end position="73"/>
    </location>
</feature>
<evidence type="ECO:0000256" key="1">
    <source>
        <dbReference type="SAM" id="Phobius"/>
    </source>
</evidence>
<dbReference type="KEGG" id="ehx:EMIHUDRAFT_364592"/>
<reference evidence="3" key="1">
    <citation type="journal article" date="2013" name="Nature">
        <title>Pan genome of the phytoplankton Emiliania underpins its global distribution.</title>
        <authorList>
            <person name="Read B.A."/>
            <person name="Kegel J."/>
            <person name="Klute M.J."/>
            <person name="Kuo A."/>
            <person name="Lefebvre S.C."/>
            <person name="Maumus F."/>
            <person name="Mayer C."/>
            <person name="Miller J."/>
            <person name="Monier A."/>
            <person name="Salamov A."/>
            <person name="Young J."/>
            <person name="Aguilar M."/>
            <person name="Claverie J.M."/>
            <person name="Frickenhaus S."/>
            <person name="Gonzalez K."/>
            <person name="Herman E.K."/>
            <person name="Lin Y.C."/>
            <person name="Napier J."/>
            <person name="Ogata H."/>
            <person name="Sarno A.F."/>
            <person name="Shmutz J."/>
            <person name="Schroeder D."/>
            <person name="de Vargas C."/>
            <person name="Verret F."/>
            <person name="von Dassow P."/>
            <person name="Valentin K."/>
            <person name="Van de Peer Y."/>
            <person name="Wheeler G."/>
            <person name="Dacks J.B."/>
            <person name="Delwiche C.F."/>
            <person name="Dyhrman S.T."/>
            <person name="Glockner G."/>
            <person name="John U."/>
            <person name="Richards T."/>
            <person name="Worden A.Z."/>
            <person name="Zhang X."/>
            <person name="Grigoriev I.V."/>
            <person name="Allen A.E."/>
            <person name="Bidle K."/>
            <person name="Borodovsky M."/>
            <person name="Bowler C."/>
            <person name="Brownlee C."/>
            <person name="Cock J.M."/>
            <person name="Elias M."/>
            <person name="Gladyshev V.N."/>
            <person name="Groth M."/>
            <person name="Guda C."/>
            <person name="Hadaegh A."/>
            <person name="Iglesias-Rodriguez M.D."/>
            <person name="Jenkins J."/>
            <person name="Jones B.M."/>
            <person name="Lawson T."/>
            <person name="Leese F."/>
            <person name="Lindquist E."/>
            <person name="Lobanov A."/>
            <person name="Lomsadze A."/>
            <person name="Malik S.B."/>
            <person name="Marsh M.E."/>
            <person name="Mackinder L."/>
            <person name="Mock T."/>
            <person name="Mueller-Roeber B."/>
            <person name="Pagarete A."/>
            <person name="Parker M."/>
            <person name="Probert I."/>
            <person name="Quesneville H."/>
            <person name="Raines C."/>
            <person name="Rensing S.A."/>
            <person name="Riano-Pachon D.M."/>
            <person name="Richier S."/>
            <person name="Rokitta S."/>
            <person name="Shiraiwa Y."/>
            <person name="Soanes D.M."/>
            <person name="van der Giezen M."/>
            <person name="Wahlund T.M."/>
            <person name="Williams B."/>
            <person name="Wilson W."/>
            <person name="Wolfe G."/>
            <person name="Wurch L.L."/>
        </authorList>
    </citation>
    <scope>NUCLEOTIDE SEQUENCE</scope>
</reference>
<dbReference type="RefSeq" id="XP_005784832.1">
    <property type="nucleotide sequence ID" value="XM_005784775.1"/>
</dbReference>
<keyword evidence="1" id="KW-0472">Membrane</keyword>
<sequence>MVLGRVPLRMVHVPVGVLWGLHYVGFAWAWMLRTGGVVYYPFLDPTVPPSTSLPIHVALVAAFAAFFAFGVLLGGSDDLAVKVSALVAAVLGLTYTRAHGAPALLREAATA</sequence>
<keyword evidence="3" id="KW-1185">Reference proteome</keyword>
<dbReference type="GeneID" id="17277676"/>
<dbReference type="AlphaFoldDB" id="A0A0D3K9G8"/>
<keyword evidence="1" id="KW-1133">Transmembrane helix</keyword>
<evidence type="ECO:0000313" key="3">
    <source>
        <dbReference type="Proteomes" id="UP000013827"/>
    </source>
</evidence>
<feature type="transmembrane region" description="Helical" evidence="1">
    <location>
        <begin position="20"/>
        <end position="43"/>
    </location>
</feature>
<organism evidence="2 3">
    <name type="scientific">Emiliania huxleyi (strain CCMP1516)</name>
    <dbReference type="NCBI Taxonomy" id="280463"/>
    <lineage>
        <taxon>Eukaryota</taxon>
        <taxon>Haptista</taxon>
        <taxon>Haptophyta</taxon>
        <taxon>Prymnesiophyceae</taxon>
        <taxon>Isochrysidales</taxon>
        <taxon>Noelaerhabdaceae</taxon>
        <taxon>Emiliania</taxon>
    </lineage>
</organism>
<dbReference type="PaxDb" id="2903-EOD32403"/>
<protein>
    <submittedName>
        <fullName evidence="2">Uncharacterized protein</fullName>
    </submittedName>
</protein>